<dbReference type="GO" id="GO:0140096">
    <property type="term" value="F:catalytic activity, acting on a protein"/>
    <property type="evidence" value="ECO:0007669"/>
    <property type="project" value="UniProtKB-ARBA"/>
</dbReference>
<evidence type="ECO:0000313" key="12">
    <source>
        <dbReference type="EMBL" id="KAJ8019839.1"/>
    </source>
</evidence>
<gene>
    <name evidence="12" type="ORF">HOLleu_41594</name>
</gene>
<dbReference type="FunFam" id="2.60.120.650:FF:000030">
    <property type="entry name" value="JmjC domain-containing protein 4"/>
    <property type="match status" value="1"/>
</dbReference>
<dbReference type="GO" id="GO:0005634">
    <property type="term" value="C:nucleus"/>
    <property type="evidence" value="ECO:0007669"/>
    <property type="project" value="TreeGrafter"/>
</dbReference>
<evidence type="ECO:0000256" key="4">
    <source>
        <dbReference type="ARBA" id="ARBA00023004"/>
    </source>
</evidence>
<dbReference type="SMART" id="SM00558">
    <property type="entry name" value="JmjC"/>
    <property type="match status" value="1"/>
</dbReference>
<evidence type="ECO:0000256" key="9">
    <source>
        <dbReference type="ARBA" id="ARBA00080747"/>
    </source>
</evidence>
<keyword evidence="2" id="KW-0479">Metal-binding</keyword>
<dbReference type="GO" id="GO:0046872">
    <property type="term" value="F:metal ion binding"/>
    <property type="evidence" value="ECO:0007669"/>
    <property type="project" value="UniProtKB-KW"/>
</dbReference>
<evidence type="ECO:0000259" key="11">
    <source>
        <dbReference type="PROSITE" id="PS51184"/>
    </source>
</evidence>
<evidence type="ECO:0000256" key="10">
    <source>
        <dbReference type="ARBA" id="ARBA00082904"/>
    </source>
</evidence>
<evidence type="ECO:0000256" key="8">
    <source>
        <dbReference type="ARBA" id="ARBA00078704"/>
    </source>
</evidence>
<evidence type="ECO:0000256" key="6">
    <source>
        <dbReference type="ARBA" id="ARBA00047762"/>
    </source>
</evidence>
<dbReference type="Gene3D" id="2.60.120.650">
    <property type="entry name" value="Cupin"/>
    <property type="match status" value="1"/>
</dbReference>
<evidence type="ECO:0000256" key="3">
    <source>
        <dbReference type="ARBA" id="ARBA00023002"/>
    </source>
</evidence>
<dbReference type="PANTHER" id="PTHR12480">
    <property type="entry name" value="ARGININE DEMETHYLASE AND LYSYL-HYDROXYLASE JMJD"/>
    <property type="match status" value="1"/>
</dbReference>
<evidence type="ECO:0000256" key="7">
    <source>
        <dbReference type="ARBA" id="ARBA00067203"/>
    </source>
</evidence>
<dbReference type="OrthoDB" id="203487at2759"/>
<reference evidence="12" key="1">
    <citation type="submission" date="2021-10" db="EMBL/GenBank/DDBJ databases">
        <title>Tropical sea cucumber genome reveals ecological adaptation and Cuvierian tubules defense mechanism.</title>
        <authorList>
            <person name="Chen T."/>
        </authorList>
    </citation>
    <scope>NUCLEOTIDE SEQUENCE</scope>
    <source>
        <strain evidence="12">Nanhai2018</strain>
        <tissue evidence="12">Muscle</tissue>
    </source>
</reference>
<evidence type="ECO:0000256" key="2">
    <source>
        <dbReference type="ARBA" id="ARBA00022723"/>
    </source>
</evidence>
<comment type="cofactor">
    <cofactor evidence="1">
        <name>Fe(2+)</name>
        <dbReference type="ChEBI" id="CHEBI:29033"/>
    </cofactor>
</comment>
<dbReference type="GO" id="GO:0043565">
    <property type="term" value="F:sequence-specific DNA binding"/>
    <property type="evidence" value="ECO:0007669"/>
    <property type="project" value="TreeGrafter"/>
</dbReference>
<dbReference type="InterPro" id="IPR003347">
    <property type="entry name" value="JmjC_dom"/>
</dbReference>
<dbReference type="PROSITE" id="PS51184">
    <property type="entry name" value="JMJC"/>
    <property type="match status" value="1"/>
</dbReference>
<dbReference type="GO" id="GO:0016706">
    <property type="term" value="F:2-oxoglutarate-dependent dioxygenase activity"/>
    <property type="evidence" value="ECO:0007669"/>
    <property type="project" value="UniProtKB-ARBA"/>
</dbReference>
<dbReference type="PANTHER" id="PTHR12480:SF6">
    <property type="entry name" value="2-OXOGLUTARATE AND IRON-DEPENDENT OXYGENASE JMJD4"/>
    <property type="match status" value="1"/>
</dbReference>
<comment type="similarity">
    <text evidence="5">Belongs to the JMJD6 family.</text>
</comment>
<keyword evidence="13" id="KW-1185">Reference proteome</keyword>
<accession>A0A9Q0YDQ1</accession>
<feature type="domain" description="JmjC" evidence="11">
    <location>
        <begin position="166"/>
        <end position="329"/>
    </location>
</feature>
<sequence length="490" mass="57691">MRRKQPDWTVSFCMVFKFEEIMTEVSWLAELSKEAVCNEVLCCSSDITKDCPSKGIHRIDQPISYKEFFRLFLQENRPCMLGSFATQTWKSREEWVKSDGLPDFDFLKNQFGHVTVPVAICAEVEYNAQPKQDMLFRDYLQYWEEYIRKDYSSEKGCLYMKDMHFTREFPLYKAYEAPVYFTSDWLNEYWDSGNDGKEDDYRFVYMGPKGSWTPFHADVFRSYSWSANICGTKKWILVPPGQEVLLQDRLGNLPYDVHSCDFKDSEKYPKFKEELYTPVEVVQYPGEVIFVPSGWHHQVYNMVDTISVNHNWFNGVSIYKTWVFLQEEFSRVQESISDCREMDGWENQCQLILKSLSGIDFKEFFVLLNIIVKRRLNVIKTFEEAVESDLYGNNITFSRQQCCCQSGDSLVDRLCPGGDCKKNNDQYGYCHWKRSLTFWHVLYDLKQLMAILSLLMENADCKTLEVCYKGVTPIILWNEVSKAVLRHLPS</sequence>
<evidence type="ECO:0000256" key="5">
    <source>
        <dbReference type="ARBA" id="ARBA00038068"/>
    </source>
</evidence>
<dbReference type="InterPro" id="IPR050910">
    <property type="entry name" value="JMJD6_ArgDemeth/LysHydrox"/>
</dbReference>
<comment type="catalytic activity">
    <reaction evidence="6">
        <text>L-lysyl-[protein] + 2-oxoglutarate + O2 = 4-hydroxy-L-lysyl-[protein] + succinate + CO2</text>
        <dbReference type="Rhea" id="RHEA:57156"/>
        <dbReference type="Rhea" id="RHEA-COMP:9752"/>
        <dbReference type="Rhea" id="RHEA-COMP:15084"/>
        <dbReference type="ChEBI" id="CHEBI:15379"/>
        <dbReference type="ChEBI" id="CHEBI:16526"/>
        <dbReference type="ChEBI" id="CHEBI:16810"/>
        <dbReference type="ChEBI" id="CHEBI:29969"/>
        <dbReference type="ChEBI" id="CHEBI:30031"/>
        <dbReference type="ChEBI" id="CHEBI:141495"/>
    </reaction>
</comment>
<keyword evidence="4" id="KW-0408">Iron</keyword>
<dbReference type="GO" id="GO:0045905">
    <property type="term" value="P:positive regulation of translational termination"/>
    <property type="evidence" value="ECO:0007669"/>
    <property type="project" value="TreeGrafter"/>
</dbReference>
<dbReference type="Pfam" id="PF13621">
    <property type="entry name" value="Cupin_8"/>
    <property type="match status" value="1"/>
</dbReference>
<comment type="caution">
    <text evidence="12">The sequence shown here is derived from an EMBL/GenBank/DDBJ whole genome shotgun (WGS) entry which is preliminary data.</text>
</comment>
<dbReference type="InterPro" id="IPR041667">
    <property type="entry name" value="Cupin_8"/>
</dbReference>
<dbReference type="EMBL" id="JAIZAY010000023">
    <property type="protein sequence ID" value="KAJ8019839.1"/>
    <property type="molecule type" value="Genomic_DNA"/>
</dbReference>
<protein>
    <recommendedName>
        <fullName evidence="7">2-oxoglutarate and iron-dependent oxygenase JMJD4</fullName>
    </recommendedName>
    <alternativeName>
        <fullName evidence="8">JmjC domain-containing protein 4</fullName>
    </alternativeName>
    <alternativeName>
        <fullName evidence="10">Jumonji domain-containing protein 4</fullName>
    </alternativeName>
    <alternativeName>
        <fullName evidence="9">Lysyl-hydroxylase JMJD4</fullName>
    </alternativeName>
</protein>
<proteinExistence type="inferred from homology"/>
<dbReference type="AlphaFoldDB" id="A0A9Q0YDQ1"/>
<name>A0A9Q0YDQ1_HOLLE</name>
<dbReference type="Proteomes" id="UP001152320">
    <property type="component" value="Chromosome 23"/>
</dbReference>
<keyword evidence="3" id="KW-0560">Oxidoreductase</keyword>
<dbReference type="GO" id="GO:0005737">
    <property type="term" value="C:cytoplasm"/>
    <property type="evidence" value="ECO:0007669"/>
    <property type="project" value="TreeGrafter"/>
</dbReference>
<evidence type="ECO:0000313" key="13">
    <source>
        <dbReference type="Proteomes" id="UP001152320"/>
    </source>
</evidence>
<evidence type="ECO:0000256" key="1">
    <source>
        <dbReference type="ARBA" id="ARBA00001954"/>
    </source>
</evidence>
<organism evidence="12 13">
    <name type="scientific">Holothuria leucospilota</name>
    <name type="common">Black long sea cucumber</name>
    <name type="synonym">Mertensiothuria leucospilota</name>
    <dbReference type="NCBI Taxonomy" id="206669"/>
    <lineage>
        <taxon>Eukaryota</taxon>
        <taxon>Metazoa</taxon>
        <taxon>Echinodermata</taxon>
        <taxon>Eleutherozoa</taxon>
        <taxon>Echinozoa</taxon>
        <taxon>Holothuroidea</taxon>
        <taxon>Aspidochirotacea</taxon>
        <taxon>Aspidochirotida</taxon>
        <taxon>Holothuriidae</taxon>
        <taxon>Holothuria</taxon>
    </lineage>
</organism>
<dbReference type="SUPFAM" id="SSF51197">
    <property type="entry name" value="Clavaminate synthase-like"/>
    <property type="match status" value="1"/>
</dbReference>